<dbReference type="AlphaFoldDB" id="X0TQ37"/>
<dbReference type="Pfam" id="PF02806">
    <property type="entry name" value="Alpha-amylase_C"/>
    <property type="match status" value="1"/>
</dbReference>
<dbReference type="EMBL" id="BARS01011387">
    <property type="protein sequence ID" value="GAF89346.1"/>
    <property type="molecule type" value="Genomic_DNA"/>
</dbReference>
<dbReference type="GO" id="GO:0005978">
    <property type="term" value="P:glycogen biosynthetic process"/>
    <property type="evidence" value="ECO:0007669"/>
    <property type="project" value="TreeGrafter"/>
</dbReference>
<feature type="non-terminal residue" evidence="2">
    <location>
        <position position="1"/>
    </location>
</feature>
<name>X0TQ37_9ZZZZ</name>
<dbReference type="SUPFAM" id="SSF51011">
    <property type="entry name" value="Glycosyl hydrolase domain"/>
    <property type="match status" value="1"/>
</dbReference>
<accession>X0TQ37</accession>
<dbReference type="FunFam" id="2.60.40.1180:FF:000002">
    <property type="entry name" value="1,4-alpha-glucan branching enzyme GlgB"/>
    <property type="match status" value="1"/>
</dbReference>
<feature type="domain" description="Alpha-amylase/branching enzyme C-terminal all beta" evidence="1">
    <location>
        <begin position="21"/>
        <end position="120"/>
    </location>
</feature>
<gene>
    <name evidence="2" type="ORF">S01H1_20727</name>
</gene>
<dbReference type="GO" id="GO:0043169">
    <property type="term" value="F:cation binding"/>
    <property type="evidence" value="ECO:0007669"/>
    <property type="project" value="InterPro"/>
</dbReference>
<evidence type="ECO:0000259" key="1">
    <source>
        <dbReference type="Pfam" id="PF02806"/>
    </source>
</evidence>
<proteinExistence type="predicted"/>
<sequence>RIYRSEPALYEVDFGREGFEWVDISDWEQSIISFIRKGKNANDCILVVCNFTPVPRYNYRIGVPFGGFWKELLNSDAGEYGGGGIGNCGGIHASSQPMHGRPCSLELTLPPLSVLFFKPEGGAK</sequence>
<dbReference type="InterPro" id="IPR006048">
    <property type="entry name" value="A-amylase/branching_C"/>
</dbReference>
<dbReference type="Gene3D" id="2.60.40.1180">
    <property type="entry name" value="Golgi alpha-mannosidase II"/>
    <property type="match status" value="1"/>
</dbReference>
<dbReference type="GO" id="GO:0005829">
    <property type="term" value="C:cytosol"/>
    <property type="evidence" value="ECO:0007669"/>
    <property type="project" value="TreeGrafter"/>
</dbReference>
<dbReference type="GO" id="GO:0003844">
    <property type="term" value="F:1,4-alpha-glucan branching enzyme activity"/>
    <property type="evidence" value="ECO:0007669"/>
    <property type="project" value="TreeGrafter"/>
</dbReference>
<dbReference type="PANTHER" id="PTHR43651">
    <property type="entry name" value="1,4-ALPHA-GLUCAN-BRANCHING ENZYME"/>
    <property type="match status" value="1"/>
</dbReference>
<evidence type="ECO:0000313" key="2">
    <source>
        <dbReference type="EMBL" id="GAF89346.1"/>
    </source>
</evidence>
<comment type="caution">
    <text evidence="2">The sequence shown here is derived from an EMBL/GenBank/DDBJ whole genome shotgun (WGS) entry which is preliminary data.</text>
</comment>
<reference evidence="2" key="1">
    <citation type="journal article" date="2014" name="Front. Microbiol.">
        <title>High frequency of phylogenetically diverse reductive dehalogenase-homologous genes in deep subseafloor sedimentary metagenomes.</title>
        <authorList>
            <person name="Kawai M."/>
            <person name="Futagami T."/>
            <person name="Toyoda A."/>
            <person name="Takaki Y."/>
            <person name="Nishi S."/>
            <person name="Hori S."/>
            <person name="Arai W."/>
            <person name="Tsubouchi T."/>
            <person name="Morono Y."/>
            <person name="Uchiyama I."/>
            <person name="Ito T."/>
            <person name="Fujiyama A."/>
            <person name="Inagaki F."/>
            <person name="Takami H."/>
        </authorList>
    </citation>
    <scope>NUCLEOTIDE SEQUENCE</scope>
    <source>
        <strain evidence="2">Expedition CK06-06</strain>
    </source>
</reference>
<dbReference type="InterPro" id="IPR013780">
    <property type="entry name" value="Glyco_hydro_b"/>
</dbReference>
<dbReference type="PANTHER" id="PTHR43651:SF3">
    <property type="entry name" value="1,4-ALPHA-GLUCAN-BRANCHING ENZYME"/>
    <property type="match status" value="1"/>
</dbReference>
<protein>
    <recommendedName>
        <fullName evidence="1">Alpha-amylase/branching enzyme C-terminal all beta domain-containing protein</fullName>
    </recommendedName>
</protein>
<organism evidence="2">
    <name type="scientific">marine sediment metagenome</name>
    <dbReference type="NCBI Taxonomy" id="412755"/>
    <lineage>
        <taxon>unclassified sequences</taxon>
        <taxon>metagenomes</taxon>
        <taxon>ecological metagenomes</taxon>
    </lineage>
</organism>